<dbReference type="Proteomes" id="UP000214746">
    <property type="component" value="Unassembled WGS sequence"/>
</dbReference>
<dbReference type="OrthoDB" id="7054537at2"/>
<dbReference type="EMBL" id="NHRJ02000003">
    <property type="protein sequence ID" value="PZE21400.1"/>
    <property type="molecule type" value="Genomic_DNA"/>
</dbReference>
<proteinExistence type="predicted"/>
<comment type="caution">
    <text evidence="1">The sequence shown here is derived from an EMBL/GenBank/DDBJ whole genome shotgun (WGS) entry which is preliminary data.</text>
</comment>
<dbReference type="AlphaFoldDB" id="A0A2W1NCL8"/>
<reference evidence="1" key="1">
    <citation type="submission" date="2018-06" db="EMBL/GenBank/DDBJ databases">
        <title>Paenibacillus xerothermodurans sp. nov. an extremely dry heat resistant spore forming bacterium isolated from the soil of Cape Canaveral, Florida.</title>
        <authorList>
            <person name="Seuylemezian A."/>
            <person name="Kaur N."/>
            <person name="Patil P."/>
            <person name="Patil P."/>
            <person name="Mayilraj S."/>
            <person name="Vaishampayan P."/>
        </authorList>
    </citation>
    <scope>NUCLEOTIDE SEQUENCE [LARGE SCALE GENOMIC DNA]</scope>
    <source>
        <strain evidence="1">ATCC 27380</strain>
    </source>
</reference>
<sequence>MSLKKRMAVVLLLLLVPVLLYYLNVAHTNVKATWVWDSTEIAQDSDEIVSFADQNGVNLIYLYINPKQDYNDYRTFVKKARESGIAVHALGGDPSWSTDEERHRITEFVTWVSNYNEMASKREQITGIHLDVEPYNQQAWNTDQRQAIIDGWLESMEHFVTLTGEMTSLDTGADLPFWLDEIPVSQQPNAQSMSEWFMERLDHVTLMAYRNTADSDGGILDVIEEEVQTANELGKKVVVGIETNEMPDKYTTFHDTDTYYKKEQLALVENNLGGHPSYYGVAIHDYAAWSRSIDS</sequence>
<evidence type="ECO:0000313" key="2">
    <source>
        <dbReference type="Proteomes" id="UP000214746"/>
    </source>
</evidence>
<keyword evidence="2" id="KW-1185">Reference proteome</keyword>
<protein>
    <recommendedName>
        <fullName evidence="3">Amidase</fullName>
    </recommendedName>
</protein>
<accession>A0A2W1NCL8</accession>
<evidence type="ECO:0000313" key="1">
    <source>
        <dbReference type="EMBL" id="PZE21400.1"/>
    </source>
</evidence>
<evidence type="ECO:0008006" key="3">
    <source>
        <dbReference type="Google" id="ProtNLM"/>
    </source>
</evidence>
<dbReference type="RefSeq" id="WP_089199596.1">
    <property type="nucleotide sequence ID" value="NZ_NHRJ02000003.1"/>
</dbReference>
<gene>
    <name evidence="1" type="ORF">CBW46_008570</name>
</gene>
<organism evidence="1 2">
    <name type="scientific">Paenibacillus xerothermodurans</name>
    <dbReference type="NCBI Taxonomy" id="1977292"/>
    <lineage>
        <taxon>Bacteria</taxon>
        <taxon>Bacillati</taxon>
        <taxon>Bacillota</taxon>
        <taxon>Bacilli</taxon>
        <taxon>Bacillales</taxon>
        <taxon>Paenibacillaceae</taxon>
        <taxon>Paenibacillus</taxon>
    </lineage>
</organism>
<name>A0A2W1NCL8_PAEXE</name>